<dbReference type="InterPro" id="IPR003660">
    <property type="entry name" value="HAMP_dom"/>
</dbReference>
<gene>
    <name evidence="12" type="ORF">C4541_00015</name>
</gene>
<dbReference type="SMART" id="SM00304">
    <property type="entry name" value="HAMP"/>
    <property type="match status" value="1"/>
</dbReference>
<evidence type="ECO:0000259" key="11">
    <source>
        <dbReference type="PROSITE" id="PS50885"/>
    </source>
</evidence>
<dbReference type="Pfam" id="PF02743">
    <property type="entry name" value="dCache_1"/>
    <property type="match status" value="1"/>
</dbReference>
<dbReference type="GO" id="GO:0006935">
    <property type="term" value="P:chemotaxis"/>
    <property type="evidence" value="ECO:0007669"/>
    <property type="project" value="UniProtKB-KW"/>
</dbReference>
<name>A0A3A4RAD2_9BACT</name>
<comment type="caution">
    <text evidence="12">The sequence shown here is derived from an EMBL/GenBank/DDBJ whole genome shotgun (WGS) entry which is preliminary data.</text>
</comment>
<dbReference type="InterPro" id="IPR051310">
    <property type="entry name" value="MCP_chemotaxis"/>
</dbReference>
<protein>
    <submittedName>
        <fullName evidence="12">HAMP domain-containing protein</fullName>
    </submittedName>
</protein>
<dbReference type="Gene3D" id="6.10.340.10">
    <property type="match status" value="1"/>
</dbReference>
<keyword evidence="8" id="KW-0807">Transducer</keyword>
<reference evidence="12 13" key="1">
    <citation type="journal article" date="2017" name="ISME J.">
        <title>Energy and carbon metabolisms in a deep terrestrial subsurface fluid microbial community.</title>
        <authorList>
            <person name="Momper L."/>
            <person name="Jungbluth S.P."/>
            <person name="Lee M.D."/>
            <person name="Amend J.P."/>
        </authorList>
    </citation>
    <scope>NUCLEOTIDE SEQUENCE [LARGE SCALE GENOMIC DNA]</scope>
    <source>
        <strain evidence="12">SURF_26</strain>
    </source>
</reference>
<evidence type="ECO:0000256" key="4">
    <source>
        <dbReference type="ARBA" id="ARBA00022692"/>
    </source>
</evidence>
<comment type="similarity">
    <text evidence="7">Belongs to the methyl-accepting chemotaxis (MCP) protein family.</text>
</comment>
<dbReference type="PROSITE" id="PS50885">
    <property type="entry name" value="HAMP"/>
    <property type="match status" value="1"/>
</dbReference>
<evidence type="ECO:0000256" key="8">
    <source>
        <dbReference type="PROSITE-ProRule" id="PRU00284"/>
    </source>
</evidence>
<dbReference type="CDD" id="cd12912">
    <property type="entry name" value="PDC2_MCP_like"/>
    <property type="match status" value="1"/>
</dbReference>
<comment type="subcellular location">
    <subcellularLocation>
        <location evidence="1">Cell membrane</location>
        <topology evidence="1">Multi-pass membrane protein</topology>
    </subcellularLocation>
</comment>
<keyword evidence="6 9" id="KW-0472">Membrane</keyword>
<evidence type="ECO:0000256" key="7">
    <source>
        <dbReference type="ARBA" id="ARBA00029447"/>
    </source>
</evidence>
<dbReference type="InterPro" id="IPR004089">
    <property type="entry name" value="MCPsignal_dom"/>
</dbReference>
<feature type="domain" description="Methyl-accepting transducer" evidence="10">
    <location>
        <begin position="418"/>
        <end position="654"/>
    </location>
</feature>
<dbReference type="PANTHER" id="PTHR43531:SF11">
    <property type="entry name" value="METHYL-ACCEPTING CHEMOTAXIS PROTEIN 3"/>
    <property type="match status" value="1"/>
</dbReference>
<dbReference type="GO" id="GO:0007165">
    <property type="term" value="P:signal transduction"/>
    <property type="evidence" value="ECO:0007669"/>
    <property type="project" value="UniProtKB-KW"/>
</dbReference>
<proteinExistence type="inferred from homology"/>
<dbReference type="Gene3D" id="1.10.287.950">
    <property type="entry name" value="Methyl-accepting chemotaxis protein"/>
    <property type="match status" value="1"/>
</dbReference>
<feature type="domain" description="HAMP" evidence="11">
    <location>
        <begin position="303"/>
        <end position="357"/>
    </location>
</feature>
<dbReference type="PROSITE" id="PS50111">
    <property type="entry name" value="CHEMOTAXIS_TRANSDUC_2"/>
    <property type="match status" value="1"/>
</dbReference>
<dbReference type="GO" id="GO:0004888">
    <property type="term" value="F:transmembrane signaling receptor activity"/>
    <property type="evidence" value="ECO:0007669"/>
    <property type="project" value="TreeGrafter"/>
</dbReference>
<keyword evidence="2" id="KW-1003">Cell membrane</keyword>
<dbReference type="Pfam" id="PF00672">
    <property type="entry name" value="HAMP"/>
    <property type="match status" value="1"/>
</dbReference>
<evidence type="ECO:0000259" key="10">
    <source>
        <dbReference type="PROSITE" id="PS50111"/>
    </source>
</evidence>
<evidence type="ECO:0000313" key="12">
    <source>
        <dbReference type="EMBL" id="RJP62379.1"/>
    </source>
</evidence>
<evidence type="ECO:0000256" key="5">
    <source>
        <dbReference type="ARBA" id="ARBA00022989"/>
    </source>
</evidence>
<organism evidence="12 13">
    <name type="scientific">Candidatus Auribacter fodinae</name>
    <dbReference type="NCBI Taxonomy" id="2093366"/>
    <lineage>
        <taxon>Bacteria</taxon>
        <taxon>Pseudomonadati</taxon>
        <taxon>Candidatus Auribacterota</taxon>
        <taxon>Candidatus Auribacteria</taxon>
        <taxon>Candidatus Auribacterales</taxon>
        <taxon>Candidatus Auribacteraceae</taxon>
        <taxon>Candidatus Auribacter</taxon>
    </lineage>
</organism>
<evidence type="ECO:0000313" key="13">
    <source>
        <dbReference type="Proteomes" id="UP000266426"/>
    </source>
</evidence>
<keyword evidence="4 9" id="KW-0812">Transmembrane</keyword>
<dbReference type="GO" id="GO:0005886">
    <property type="term" value="C:plasma membrane"/>
    <property type="evidence" value="ECO:0007669"/>
    <property type="project" value="UniProtKB-SubCell"/>
</dbReference>
<dbReference type="SUPFAM" id="SSF58104">
    <property type="entry name" value="Methyl-accepting chemotaxis protein (MCP) signaling domain"/>
    <property type="match status" value="1"/>
</dbReference>
<dbReference type="EMBL" id="QZJZ01000001">
    <property type="protein sequence ID" value="RJP62379.1"/>
    <property type="molecule type" value="Genomic_DNA"/>
</dbReference>
<evidence type="ECO:0000256" key="6">
    <source>
        <dbReference type="ARBA" id="ARBA00023136"/>
    </source>
</evidence>
<dbReference type="Proteomes" id="UP000266426">
    <property type="component" value="Unassembled WGS sequence"/>
</dbReference>
<dbReference type="SMART" id="SM00283">
    <property type="entry name" value="MA"/>
    <property type="match status" value="1"/>
</dbReference>
<dbReference type="InterPro" id="IPR033479">
    <property type="entry name" value="dCache_1"/>
</dbReference>
<dbReference type="AlphaFoldDB" id="A0A3A4RAD2"/>
<feature type="transmembrane region" description="Helical" evidence="9">
    <location>
        <begin position="282"/>
        <end position="301"/>
    </location>
</feature>
<accession>A0A3A4RAD2</accession>
<sequence>MKLSIKYKLLLPATVMLVIGLSISTYMSYDNSREALEKATLSQSTQITRSTTSSLASWVTNIKIDIQSWCGQKAFLTALEDSFMGKSARKSIDKKFAQLIESYGYFNNLLLFNTKGELYSQGNEDVPDNVAGSPLFQKAVNGETVVSSIYTSSNGTPYFMVMAPVCEDDTPDGVMVGTINLHYFGNEFVNHIKIGETGYGYIFTEEGLVVEHPNKEYVCKLNIKDLGFGKTMLEEQRGKIEYTFEGSRNVATFEYYPELKCVIAVTGNTKEIFASVAKLRNISILVSLGVIFFLITALVVVTKSITRPINLVRESLKDISEGDGDLTKQIEIESNDEIGELAGSFNNFVSKMRELIKNIMVTADKVASAAIDTSASSETLLKESSALVATAEETAKGISLISANTQEVFSSVEAQTASIIETSAAAEEMSRNVEEVLKEVESQSELVKESFDSVEKLALSIKQIVKNAEDVTNLTSEIVAKTGEGTQAGKNTVDGMKEVAESSKKINNITKLITDIASQTNLLALNAAIEAARAGDAGRGFAVVADEVRNLAEQSEKAAREIADLISIANEKAVKAVTLVEHFDQIINEIASSVNSVTDLISEVSESTIEQDQNTKAITGTMEKLTVISAGIVDSMQEQVKSSQEVSRAMQELSKVSDGIKAAMDVQATEAANISHAVTQVSEIADKNQSGAERNREVSDELSGQAQILDDLVNQFKI</sequence>
<dbReference type="Gene3D" id="3.30.450.20">
    <property type="entry name" value="PAS domain"/>
    <property type="match status" value="1"/>
</dbReference>
<dbReference type="Pfam" id="PF00015">
    <property type="entry name" value="MCPsignal"/>
    <property type="match status" value="1"/>
</dbReference>
<dbReference type="PANTHER" id="PTHR43531">
    <property type="entry name" value="PROTEIN ICFG"/>
    <property type="match status" value="1"/>
</dbReference>
<evidence type="ECO:0000256" key="9">
    <source>
        <dbReference type="SAM" id="Phobius"/>
    </source>
</evidence>
<evidence type="ECO:0000256" key="3">
    <source>
        <dbReference type="ARBA" id="ARBA00022500"/>
    </source>
</evidence>
<feature type="transmembrane region" description="Helical" evidence="9">
    <location>
        <begin position="9"/>
        <end position="29"/>
    </location>
</feature>
<keyword evidence="5 9" id="KW-1133">Transmembrane helix</keyword>
<evidence type="ECO:0000256" key="1">
    <source>
        <dbReference type="ARBA" id="ARBA00004651"/>
    </source>
</evidence>
<dbReference type="CDD" id="cd06225">
    <property type="entry name" value="HAMP"/>
    <property type="match status" value="1"/>
</dbReference>
<keyword evidence="3" id="KW-0145">Chemotaxis</keyword>
<evidence type="ECO:0000256" key="2">
    <source>
        <dbReference type="ARBA" id="ARBA00022475"/>
    </source>
</evidence>